<dbReference type="OrthoDB" id="8223603at2"/>
<reference evidence="2 3" key="1">
    <citation type="submission" date="2019-06" db="EMBL/GenBank/DDBJ databases">
        <title>Genomic Encyclopedia of Type Strains, Phase IV (KMG-V): Genome sequencing to study the core and pangenomes of soil and plant-associated prokaryotes.</title>
        <authorList>
            <person name="Whitman W."/>
        </authorList>
    </citation>
    <scope>NUCLEOTIDE SEQUENCE [LARGE SCALE GENOMIC DNA]</scope>
    <source>
        <strain evidence="2 3">BR 510</strain>
    </source>
</reference>
<organism evidence="2 3">
    <name type="scientific">Bradyrhizobium stylosanthis</name>
    <dbReference type="NCBI Taxonomy" id="1803665"/>
    <lineage>
        <taxon>Bacteria</taxon>
        <taxon>Pseudomonadati</taxon>
        <taxon>Pseudomonadota</taxon>
        <taxon>Alphaproteobacteria</taxon>
        <taxon>Hyphomicrobiales</taxon>
        <taxon>Nitrobacteraceae</taxon>
        <taxon>Bradyrhizobium</taxon>
    </lineage>
</organism>
<dbReference type="EMBL" id="VITK01000007">
    <property type="protein sequence ID" value="TWA96070.1"/>
    <property type="molecule type" value="Genomic_DNA"/>
</dbReference>
<proteinExistence type="predicted"/>
<comment type="caution">
    <text evidence="2">The sequence shown here is derived from an EMBL/GenBank/DDBJ whole genome shotgun (WGS) entry which is preliminary data.</text>
</comment>
<accession>A0A560DG29</accession>
<feature type="chain" id="PRO_5022198652" evidence="1">
    <location>
        <begin position="20"/>
        <end position="221"/>
    </location>
</feature>
<keyword evidence="3" id="KW-1185">Reference proteome</keyword>
<name>A0A560DG29_9BRAD</name>
<gene>
    <name evidence="2" type="ORF">FBZ96_107262</name>
</gene>
<dbReference type="RefSeq" id="WP_145667033.1">
    <property type="nucleotide sequence ID" value="NZ_VITK01000007.1"/>
</dbReference>
<evidence type="ECO:0000256" key="1">
    <source>
        <dbReference type="SAM" id="SignalP"/>
    </source>
</evidence>
<feature type="signal peptide" evidence="1">
    <location>
        <begin position="1"/>
        <end position="19"/>
    </location>
</feature>
<evidence type="ECO:0000313" key="2">
    <source>
        <dbReference type="EMBL" id="TWA96070.1"/>
    </source>
</evidence>
<sequence length="221" mass="24259">MRIMKFWVVFLVLPGAALAALTNAERKSQFERAMASIIAATTPALRTPREVLVKDYVACKPNKGQAVELVGASYFRSCEHEDASVTGDRSLEACQLRYGKPCALIAVNEEIVVEGELASKDMSRLHYAGKYDLSQIPIIRQITRQRADVQNYDKVMEPKAMAIHPWGKLFISAGDPSLGDAQAAALAKCNSDPARNGRDGGCFVYAVNNDVVIGERRMQPK</sequence>
<dbReference type="AlphaFoldDB" id="A0A560DG29"/>
<evidence type="ECO:0000313" key="3">
    <source>
        <dbReference type="Proteomes" id="UP000319949"/>
    </source>
</evidence>
<protein>
    <submittedName>
        <fullName evidence="2">Uncharacterized protein</fullName>
    </submittedName>
</protein>
<dbReference type="STRING" id="1803665.GCA_001641335_06981"/>
<keyword evidence="1" id="KW-0732">Signal</keyword>
<dbReference type="Proteomes" id="UP000319949">
    <property type="component" value="Unassembled WGS sequence"/>
</dbReference>